<dbReference type="EMBL" id="CP157742">
    <property type="protein sequence ID" value="XBS18724.1"/>
    <property type="molecule type" value="Genomic_DNA"/>
</dbReference>
<evidence type="ECO:0000313" key="3">
    <source>
        <dbReference type="Proteomes" id="UP001225378"/>
    </source>
</evidence>
<reference evidence="2 3" key="1">
    <citation type="journal article" date="2024" name="Microbiology">
        <title>Methylomarinum rosea sp. nov., a novel halophilic methanotrophic bacterium from the hypersaline Lake Elton.</title>
        <authorList>
            <person name="Suleimanov R.Z."/>
            <person name="Oshkin I.Y."/>
            <person name="Danilova O.V."/>
            <person name="Suzina N.E."/>
            <person name="Dedysh S.N."/>
        </authorList>
    </citation>
    <scope>NUCLEOTIDE SEQUENCE [LARGE SCALE GENOMIC DNA]</scope>
    <source>
        <strain evidence="2 3">Ch1-1</strain>
        <plasmid evidence="3">unnamed1</plasmid>
    </source>
</reference>
<keyword evidence="3" id="KW-1185">Reference proteome</keyword>
<sequence length="144" mass="15819">MKAKTKTAAITALKWAAGLTAGFIIGPTIVILANGQGDTGGMIAEKLVVGAAWFPILFFGLWAWGTFSKKYTLENNPTSLPETNTNRRPSKWNHISILAGILMILFVFLPDMINGTLAGQYYLGIIFWIVVIVFCSRNILQARQ</sequence>
<dbReference type="RefSeq" id="WP_349430997.1">
    <property type="nucleotide sequence ID" value="NZ_CP157742.1"/>
</dbReference>
<dbReference type="KEGG" id="mech:Q9L42_000030"/>
<protein>
    <submittedName>
        <fullName evidence="2">Uncharacterized protein</fullName>
    </submittedName>
</protein>
<evidence type="ECO:0000256" key="1">
    <source>
        <dbReference type="SAM" id="Phobius"/>
    </source>
</evidence>
<gene>
    <name evidence="2" type="ORF">Q9L42_000030</name>
</gene>
<keyword evidence="1" id="KW-0812">Transmembrane</keyword>
<feature type="transmembrane region" description="Helical" evidence="1">
    <location>
        <begin position="47"/>
        <end position="67"/>
    </location>
</feature>
<geneLocation type="plasmid" evidence="2 3">
    <name>unnamed1</name>
</geneLocation>
<proteinExistence type="predicted"/>
<feature type="transmembrane region" description="Helical" evidence="1">
    <location>
        <begin position="121"/>
        <end position="140"/>
    </location>
</feature>
<dbReference type="Proteomes" id="UP001225378">
    <property type="component" value="Plasmid unnamed1"/>
</dbReference>
<name>A0AAU7NNY6_9GAMM</name>
<feature type="transmembrane region" description="Helical" evidence="1">
    <location>
        <begin position="12"/>
        <end position="35"/>
    </location>
</feature>
<evidence type="ECO:0000313" key="2">
    <source>
        <dbReference type="EMBL" id="XBS18724.1"/>
    </source>
</evidence>
<keyword evidence="1" id="KW-0472">Membrane</keyword>
<keyword evidence="2" id="KW-0614">Plasmid</keyword>
<dbReference type="AlphaFoldDB" id="A0AAU7NNY6"/>
<accession>A0AAU7NNY6</accession>
<feature type="transmembrane region" description="Helical" evidence="1">
    <location>
        <begin position="92"/>
        <end position="109"/>
    </location>
</feature>
<organism evidence="2 3">
    <name type="scientific">Methylomarinum roseum</name>
    <dbReference type="NCBI Taxonomy" id="3067653"/>
    <lineage>
        <taxon>Bacteria</taxon>
        <taxon>Pseudomonadati</taxon>
        <taxon>Pseudomonadota</taxon>
        <taxon>Gammaproteobacteria</taxon>
        <taxon>Methylococcales</taxon>
        <taxon>Methylococcaceae</taxon>
        <taxon>Methylomarinum</taxon>
    </lineage>
</organism>
<keyword evidence="1" id="KW-1133">Transmembrane helix</keyword>